<reference evidence="2 3" key="2">
    <citation type="journal article" date="2017" name="Nature">
        <title>The Apostasia genome and the evolution of orchids.</title>
        <authorList>
            <person name="Zhang G.Q."/>
            <person name="Liu K.W."/>
            <person name="Li Z."/>
            <person name="Lohaus R."/>
            <person name="Hsiao Y.Y."/>
            <person name="Niu S.C."/>
            <person name="Wang J.Y."/>
            <person name="Lin Y.C."/>
            <person name="Xu Q."/>
            <person name="Chen L.J."/>
            <person name="Yoshida K."/>
            <person name="Fujiwara S."/>
            <person name="Wang Z.W."/>
            <person name="Zhang Y.Q."/>
            <person name="Mitsuda N."/>
            <person name="Wang M."/>
            <person name="Liu G.H."/>
            <person name="Pecoraro L."/>
            <person name="Huang H.X."/>
            <person name="Xiao X.J."/>
            <person name="Lin M."/>
            <person name="Wu X.Y."/>
            <person name="Wu W.L."/>
            <person name="Chen Y.Y."/>
            <person name="Chang S.B."/>
            <person name="Sakamoto S."/>
            <person name="Ohme-Takagi M."/>
            <person name="Yagi M."/>
            <person name="Zeng S.J."/>
            <person name="Shen C.Y."/>
            <person name="Yeh C.M."/>
            <person name="Luo Y.B."/>
            <person name="Tsai W.C."/>
            <person name="Van de Peer Y."/>
            <person name="Liu Z.J."/>
        </authorList>
    </citation>
    <scope>NUCLEOTIDE SEQUENCE [LARGE SCALE GENOMIC DNA]</scope>
    <source>
        <tissue evidence="2">The whole plant</tissue>
    </source>
</reference>
<evidence type="ECO:0000313" key="2">
    <source>
        <dbReference type="EMBL" id="PKU71082.1"/>
    </source>
</evidence>
<keyword evidence="3" id="KW-1185">Reference proteome</keyword>
<sequence length="222" mass="24714">METIVGGRMKRRAVGEIFDDFTDLSLSAPATKIRRLLLSDCCFTLVGFLIVFFVNKDAEFPPFMVERQQVVESMLDVELSEAAPNAGVTMNESSFPPVGNNEERALVLYKPVYSQLDPFLNINPELLTGLRRCSDIVQESFGKGYHNNCLAVVPWAPSECHPTATMVELPTSRSGLLEEPMEIEDDQSAKSGIECESFHQWQKHCLLPKLTQTTTAKASPIT</sequence>
<evidence type="ECO:0000313" key="3">
    <source>
        <dbReference type="Proteomes" id="UP000233837"/>
    </source>
</evidence>
<keyword evidence="1" id="KW-0812">Transmembrane</keyword>
<keyword evidence="1" id="KW-0472">Membrane</keyword>
<accession>A0A2I0W600</accession>
<dbReference type="AlphaFoldDB" id="A0A2I0W600"/>
<reference evidence="2 3" key="1">
    <citation type="journal article" date="2016" name="Sci. Rep.">
        <title>The Dendrobium catenatum Lindl. genome sequence provides insights into polysaccharide synthase, floral development and adaptive evolution.</title>
        <authorList>
            <person name="Zhang G.Q."/>
            <person name="Xu Q."/>
            <person name="Bian C."/>
            <person name="Tsai W.C."/>
            <person name="Yeh C.M."/>
            <person name="Liu K.W."/>
            <person name="Yoshida K."/>
            <person name="Zhang L.S."/>
            <person name="Chang S.B."/>
            <person name="Chen F."/>
            <person name="Shi Y."/>
            <person name="Su Y.Y."/>
            <person name="Zhang Y.Q."/>
            <person name="Chen L.J."/>
            <person name="Yin Y."/>
            <person name="Lin M."/>
            <person name="Huang H."/>
            <person name="Deng H."/>
            <person name="Wang Z.W."/>
            <person name="Zhu S.L."/>
            <person name="Zhao X."/>
            <person name="Deng C."/>
            <person name="Niu S.C."/>
            <person name="Huang J."/>
            <person name="Wang M."/>
            <person name="Liu G.H."/>
            <person name="Yang H.J."/>
            <person name="Xiao X.J."/>
            <person name="Hsiao Y.Y."/>
            <person name="Wu W.L."/>
            <person name="Chen Y.Y."/>
            <person name="Mitsuda N."/>
            <person name="Ohme-Takagi M."/>
            <person name="Luo Y.B."/>
            <person name="Van de Peer Y."/>
            <person name="Liu Z.J."/>
        </authorList>
    </citation>
    <scope>NUCLEOTIDE SEQUENCE [LARGE SCALE GENOMIC DNA]</scope>
    <source>
        <tissue evidence="2">The whole plant</tissue>
    </source>
</reference>
<keyword evidence="1" id="KW-1133">Transmembrane helix</keyword>
<dbReference type="PANTHER" id="PTHR35510:SF1">
    <property type="entry name" value="DBH-LIKE MONOOXYGENASE"/>
    <property type="match status" value="1"/>
</dbReference>
<protein>
    <submittedName>
        <fullName evidence="2">Uncharacterized protein</fullName>
    </submittedName>
</protein>
<organism evidence="2 3">
    <name type="scientific">Dendrobium catenatum</name>
    <dbReference type="NCBI Taxonomy" id="906689"/>
    <lineage>
        <taxon>Eukaryota</taxon>
        <taxon>Viridiplantae</taxon>
        <taxon>Streptophyta</taxon>
        <taxon>Embryophyta</taxon>
        <taxon>Tracheophyta</taxon>
        <taxon>Spermatophyta</taxon>
        <taxon>Magnoliopsida</taxon>
        <taxon>Liliopsida</taxon>
        <taxon>Asparagales</taxon>
        <taxon>Orchidaceae</taxon>
        <taxon>Epidendroideae</taxon>
        <taxon>Malaxideae</taxon>
        <taxon>Dendrobiinae</taxon>
        <taxon>Dendrobium</taxon>
    </lineage>
</organism>
<proteinExistence type="predicted"/>
<gene>
    <name evidence="2" type="ORF">MA16_Dca011523</name>
</gene>
<dbReference type="Proteomes" id="UP000233837">
    <property type="component" value="Unassembled WGS sequence"/>
</dbReference>
<dbReference type="EMBL" id="KZ502888">
    <property type="protein sequence ID" value="PKU71082.1"/>
    <property type="molecule type" value="Genomic_DNA"/>
</dbReference>
<evidence type="ECO:0000256" key="1">
    <source>
        <dbReference type="SAM" id="Phobius"/>
    </source>
</evidence>
<dbReference type="PANTHER" id="PTHR35510">
    <property type="entry name" value="DBH-LIKE MONOOXYGENASE"/>
    <property type="match status" value="1"/>
</dbReference>
<feature type="transmembrane region" description="Helical" evidence="1">
    <location>
        <begin position="36"/>
        <end position="54"/>
    </location>
</feature>
<name>A0A2I0W600_9ASPA</name>